<dbReference type="Proteomes" id="UP000594014">
    <property type="component" value="Chromosome"/>
</dbReference>
<organism evidence="1 2">
    <name type="scientific">Anoxybacterium hadale</name>
    <dbReference type="NCBI Taxonomy" id="3408580"/>
    <lineage>
        <taxon>Bacteria</taxon>
        <taxon>Bacillati</taxon>
        <taxon>Bacillota</taxon>
        <taxon>Clostridia</taxon>
        <taxon>Peptostreptococcales</taxon>
        <taxon>Anaerovoracaceae</taxon>
        <taxon>Anoxybacterium</taxon>
    </lineage>
</organism>
<dbReference type="EMBL" id="CP042469">
    <property type="protein sequence ID" value="QOX65474.1"/>
    <property type="molecule type" value="Genomic_DNA"/>
</dbReference>
<evidence type="ECO:0000313" key="2">
    <source>
        <dbReference type="Proteomes" id="UP000594014"/>
    </source>
</evidence>
<reference evidence="1" key="1">
    <citation type="submission" date="2019-08" db="EMBL/GenBank/DDBJ databases">
        <title>Genome sequence of Clostridiales bacterium MT110.</title>
        <authorList>
            <person name="Cao J."/>
        </authorList>
    </citation>
    <scope>NUCLEOTIDE SEQUENCE</scope>
    <source>
        <strain evidence="1">MT110</strain>
    </source>
</reference>
<evidence type="ECO:0000313" key="1">
    <source>
        <dbReference type="EMBL" id="QOX65474.1"/>
    </source>
</evidence>
<proteinExistence type="predicted"/>
<sequence length="82" mass="9162">MEKEKAKKPVPAAAANKKPRASLKDYFKGIRTEVKKVVWPTRRELISYTGVVLFTCVAMGLAIWAVDSAFLASLKYVLNISF</sequence>
<name>A0ACD1AGI7_9FIRM</name>
<gene>
    <name evidence="1" type="primary">secE</name>
    <name evidence="1" type="ORF">FRZ06_19985</name>
</gene>
<keyword evidence="2" id="KW-1185">Reference proteome</keyword>
<accession>A0ACD1AGI7</accession>
<protein>
    <submittedName>
        <fullName evidence="1">Preprotein translocase subunit SecE</fullName>
    </submittedName>
</protein>